<gene>
    <name evidence="2" type="ORF">IV417_08990</name>
</gene>
<dbReference type="Pfam" id="PF07811">
    <property type="entry name" value="TadE"/>
    <property type="match status" value="1"/>
</dbReference>
<organism evidence="2 3">
    <name type="scientific">Harenicola maris</name>
    <dbReference type="NCBI Taxonomy" id="2841044"/>
    <lineage>
        <taxon>Bacteria</taxon>
        <taxon>Pseudomonadati</taxon>
        <taxon>Pseudomonadota</taxon>
        <taxon>Alphaproteobacteria</taxon>
        <taxon>Rhodobacterales</taxon>
        <taxon>Paracoccaceae</taxon>
        <taxon>Harenicola</taxon>
    </lineage>
</organism>
<evidence type="ECO:0000313" key="3">
    <source>
        <dbReference type="Proteomes" id="UP001315686"/>
    </source>
</evidence>
<dbReference type="InterPro" id="IPR012495">
    <property type="entry name" value="TadE-like_dom"/>
</dbReference>
<name>A0AAP2G7Q8_9RHOB</name>
<keyword evidence="3" id="KW-1185">Reference proteome</keyword>
<dbReference type="Proteomes" id="UP001315686">
    <property type="component" value="Unassembled WGS sequence"/>
</dbReference>
<protein>
    <submittedName>
        <fullName evidence="2">Pilus assembly protein</fullName>
    </submittedName>
</protein>
<comment type="caution">
    <text evidence="2">The sequence shown here is derived from an EMBL/GenBank/DDBJ whole genome shotgun (WGS) entry which is preliminary data.</text>
</comment>
<accession>A0AAP2G7Q8</accession>
<dbReference type="AlphaFoldDB" id="A0AAP2G7Q8"/>
<evidence type="ECO:0000313" key="2">
    <source>
        <dbReference type="EMBL" id="MBT0957521.1"/>
    </source>
</evidence>
<sequence>MIRRASISRFARNEEGGALVEFGMLLPMMFLVLGMSIEGARTFWSYQTTISGVRDAARFLSRVVDSNVCLTGGSTSGWNSRLKQIVSESQSGSELFPEAVEIESVTSALSCSAGSLRGGTVAVASVTATLEINYPFSGFFRLVGAEPEAVTTTVTDSLRVLGS</sequence>
<reference evidence="2 3" key="1">
    <citation type="journal article" date="2021" name="Arch. Microbiol.">
        <title>Harenicola maris gen. nov., sp. nov. isolated from the Sea of Japan shallow sediments.</title>
        <authorList>
            <person name="Romanenko L.A."/>
            <person name="Kurilenko V.V."/>
            <person name="Chernysheva N.Y."/>
            <person name="Tekutyeva L.A."/>
            <person name="Velansky P.V."/>
            <person name="Svetashev V.I."/>
            <person name="Isaeva M.P."/>
        </authorList>
    </citation>
    <scope>NUCLEOTIDE SEQUENCE [LARGE SCALE GENOMIC DNA]</scope>
    <source>
        <strain evidence="2 3">KMM 3653</strain>
    </source>
</reference>
<dbReference type="EMBL" id="JADQAZ010000002">
    <property type="protein sequence ID" value="MBT0957521.1"/>
    <property type="molecule type" value="Genomic_DNA"/>
</dbReference>
<dbReference type="RefSeq" id="WP_327793751.1">
    <property type="nucleotide sequence ID" value="NZ_JADQAZ010000002.1"/>
</dbReference>
<proteinExistence type="predicted"/>
<feature type="domain" description="TadE-like" evidence="1">
    <location>
        <begin position="16"/>
        <end position="58"/>
    </location>
</feature>
<evidence type="ECO:0000259" key="1">
    <source>
        <dbReference type="Pfam" id="PF07811"/>
    </source>
</evidence>